<dbReference type="OrthoDB" id="5429740at2759"/>
<evidence type="ECO:0000259" key="7">
    <source>
        <dbReference type="Pfam" id="PF20684"/>
    </source>
</evidence>
<dbReference type="Pfam" id="PF20684">
    <property type="entry name" value="Fung_rhodopsin"/>
    <property type="match status" value="1"/>
</dbReference>
<evidence type="ECO:0000313" key="9">
    <source>
        <dbReference type="Proteomes" id="UP000481861"/>
    </source>
</evidence>
<feature type="transmembrane region" description="Helical" evidence="6">
    <location>
        <begin position="192"/>
        <end position="213"/>
    </location>
</feature>
<evidence type="ECO:0000313" key="8">
    <source>
        <dbReference type="EMBL" id="KAF2871683.1"/>
    </source>
</evidence>
<keyword evidence="4 6" id="KW-0472">Membrane</keyword>
<dbReference type="Proteomes" id="UP000481861">
    <property type="component" value="Unassembled WGS sequence"/>
</dbReference>
<dbReference type="PANTHER" id="PTHR33048:SF129">
    <property type="entry name" value="INTEGRAL MEMBRANE PROTEIN-RELATED"/>
    <property type="match status" value="1"/>
</dbReference>
<feature type="non-terminal residue" evidence="8">
    <location>
        <position position="292"/>
    </location>
</feature>
<comment type="subcellular location">
    <subcellularLocation>
        <location evidence="1">Membrane</location>
        <topology evidence="1">Multi-pass membrane protein</topology>
    </subcellularLocation>
</comment>
<proteinExistence type="inferred from homology"/>
<evidence type="ECO:0000256" key="4">
    <source>
        <dbReference type="ARBA" id="ARBA00023136"/>
    </source>
</evidence>
<dbReference type="GO" id="GO:0016020">
    <property type="term" value="C:membrane"/>
    <property type="evidence" value="ECO:0007669"/>
    <property type="project" value="UniProtKB-SubCell"/>
</dbReference>
<gene>
    <name evidence="8" type="ORF">BDV95DRAFT_457021</name>
</gene>
<evidence type="ECO:0000256" key="2">
    <source>
        <dbReference type="ARBA" id="ARBA00022692"/>
    </source>
</evidence>
<feature type="transmembrane region" description="Helical" evidence="6">
    <location>
        <begin position="23"/>
        <end position="45"/>
    </location>
</feature>
<reference evidence="8 9" key="1">
    <citation type="submission" date="2020-01" db="EMBL/GenBank/DDBJ databases">
        <authorList>
            <consortium name="DOE Joint Genome Institute"/>
            <person name="Haridas S."/>
            <person name="Albert R."/>
            <person name="Binder M."/>
            <person name="Bloem J."/>
            <person name="Labutti K."/>
            <person name="Salamov A."/>
            <person name="Andreopoulos B."/>
            <person name="Baker S.E."/>
            <person name="Barry K."/>
            <person name="Bills G."/>
            <person name="Bluhm B.H."/>
            <person name="Cannon C."/>
            <person name="Castanera R."/>
            <person name="Culley D.E."/>
            <person name="Daum C."/>
            <person name="Ezra D."/>
            <person name="Gonzalez J.B."/>
            <person name="Henrissat B."/>
            <person name="Kuo A."/>
            <person name="Liang C."/>
            <person name="Lipzen A."/>
            <person name="Lutzoni F."/>
            <person name="Magnuson J."/>
            <person name="Mondo S."/>
            <person name="Nolan M."/>
            <person name="Ohm R."/>
            <person name="Pangilinan J."/>
            <person name="Park H.-J.H."/>
            <person name="Ramirez L."/>
            <person name="Alfaro M."/>
            <person name="Sun H."/>
            <person name="Tritt A."/>
            <person name="Yoshinaga Y."/>
            <person name="Zwiers L.-H.L."/>
            <person name="Turgeon B.G."/>
            <person name="Goodwin S.B."/>
            <person name="Spatafora J.W."/>
            <person name="Crous P.W."/>
            <person name="Grigoriev I.V."/>
        </authorList>
    </citation>
    <scope>NUCLEOTIDE SEQUENCE [LARGE SCALE GENOMIC DNA]</scope>
    <source>
        <strain evidence="8 9">CBS 611.86</strain>
    </source>
</reference>
<dbReference type="InterPro" id="IPR052337">
    <property type="entry name" value="SAT4-like"/>
</dbReference>
<comment type="caution">
    <text evidence="8">The sequence shown here is derived from an EMBL/GenBank/DDBJ whole genome shotgun (WGS) entry which is preliminary data.</text>
</comment>
<organism evidence="8 9">
    <name type="scientific">Massariosphaeria phaeospora</name>
    <dbReference type="NCBI Taxonomy" id="100035"/>
    <lineage>
        <taxon>Eukaryota</taxon>
        <taxon>Fungi</taxon>
        <taxon>Dikarya</taxon>
        <taxon>Ascomycota</taxon>
        <taxon>Pezizomycotina</taxon>
        <taxon>Dothideomycetes</taxon>
        <taxon>Pleosporomycetidae</taxon>
        <taxon>Pleosporales</taxon>
        <taxon>Pleosporales incertae sedis</taxon>
        <taxon>Massariosphaeria</taxon>
    </lineage>
</organism>
<keyword evidence="3 6" id="KW-1133">Transmembrane helix</keyword>
<feature type="transmembrane region" description="Helical" evidence="6">
    <location>
        <begin position="267"/>
        <end position="289"/>
    </location>
</feature>
<evidence type="ECO:0000256" key="5">
    <source>
        <dbReference type="ARBA" id="ARBA00038359"/>
    </source>
</evidence>
<feature type="transmembrane region" description="Helical" evidence="6">
    <location>
        <begin position="57"/>
        <end position="81"/>
    </location>
</feature>
<feature type="transmembrane region" description="Helical" evidence="6">
    <location>
        <begin position="101"/>
        <end position="124"/>
    </location>
</feature>
<name>A0A7C8MC08_9PLEO</name>
<evidence type="ECO:0000256" key="3">
    <source>
        <dbReference type="ARBA" id="ARBA00022989"/>
    </source>
</evidence>
<dbReference type="EMBL" id="JAADJZ010000011">
    <property type="protein sequence ID" value="KAF2871683.1"/>
    <property type="molecule type" value="Genomic_DNA"/>
</dbReference>
<keyword evidence="2 6" id="KW-0812">Transmembrane</keyword>
<protein>
    <recommendedName>
        <fullName evidence="7">Rhodopsin domain-containing protein</fullName>
    </recommendedName>
</protein>
<comment type="similarity">
    <text evidence="5">Belongs to the SAT4 family.</text>
</comment>
<keyword evidence="9" id="KW-1185">Reference proteome</keyword>
<sequence>PPLDTILSWPTPNYVDPETKSKAVLIIACVFGPLTLGLFIGRLWVRLKIQKNAGWDDWLMIVAMVPVMALTVILPLITEVYHTNKHIWDVKPRYFVTQRKFLLVIETVFSFATGLIKISILLFFRRLSSRSVTPSFRHATWISIGFIATSSIAFTLVPIFGCQPISAFWEQVDWEKRTHGYKFSCFNEGADVTAAGIISAIQDLITAVLPTFLYWNLQVPLRQKIALFGIFAFGYVGVAIGAARAYLCWYAFFGTYDVTWAAWDTSLFTLLELHIGTTCANAPALKVFFKHY</sequence>
<feature type="transmembrane region" description="Helical" evidence="6">
    <location>
        <begin position="225"/>
        <end position="247"/>
    </location>
</feature>
<evidence type="ECO:0000256" key="6">
    <source>
        <dbReference type="SAM" id="Phobius"/>
    </source>
</evidence>
<feature type="domain" description="Rhodopsin" evidence="7">
    <location>
        <begin position="42"/>
        <end position="290"/>
    </location>
</feature>
<evidence type="ECO:0000256" key="1">
    <source>
        <dbReference type="ARBA" id="ARBA00004141"/>
    </source>
</evidence>
<dbReference type="PANTHER" id="PTHR33048">
    <property type="entry name" value="PTH11-LIKE INTEGRAL MEMBRANE PROTEIN (AFU_ORTHOLOGUE AFUA_5G11245)"/>
    <property type="match status" value="1"/>
</dbReference>
<feature type="transmembrane region" description="Helical" evidence="6">
    <location>
        <begin position="136"/>
        <end position="160"/>
    </location>
</feature>
<feature type="non-terminal residue" evidence="8">
    <location>
        <position position="1"/>
    </location>
</feature>
<accession>A0A7C8MC08</accession>
<dbReference type="AlphaFoldDB" id="A0A7C8MC08"/>
<dbReference type="InterPro" id="IPR049326">
    <property type="entry name" value="Rhodopsin_dom_fungi"/>
</dbReference>